<accession>A0ABV6JDG5</accession>
<keyword evidence="2" id="KW-1185">Reference proteome</keyword>
<name>A0ABV6JDG5_9BACL</name>
<dbReference type="InterPro" id="IPR023181">
    <property type="entry name" value="Homospermid_syn-like_C"/>
</dbReference>
<reference evidence="1 2" key="1">
    <citation type="submission" date="2024-09" db="EMBL/GenBank/DDBJ databases">
        <authorList>
            <person name="Sun Q."/>
            <person name="Mori K."/>
        </authorList>
    </citation>
    <scope>NUCLEOTIDE SEQUENCE [LARGE SCALE GENOMIC DNA]</scope>
    <source>
        <strain evidence="1 2">CCM 4839</strain>
    </source>
</reference>
<protein>
    <submittedName>
        <fullName evidence="1">S-adenosylmethionine decarboxylase related protein</fullName>
    </submittedName>
</protein>
<evidence type="ECO:0000313" key="1">
    <source>
        <dbReference type="EMBL" id="MFC0393782.1"/>
    </source>
</evidence>
<dbReference type="Gene3D" id="3.40.50.720">
    <property type="entry name" value="NAD(P)-binding Rossmann-like Domain"/>
    <property type="match status" value="1"/>
</dbReference>
<comment type="caution">
    <text evidence="1">The sequence shown here is derived from an EMBL/GenBank/DDBJ whole genome shotgun (WGS) entry which is preliminary data.</text>
</comment>
<dbReference type="EMBL" id="JBHLVF010000034">
    <property type="protein sequence ID" value="MFC0393782.1"/>
    <property type="molecule type" value="Genomic_DNA"/>
</dbReference>
<dbReference type="RefSeq" id="WP_256555521.1">
    <property type="nucleotide sequence ID" value="NZ_JANHOF010000013.1"/>
</dbReference>
<organism evidence="1 2">
    <name type="scientific">Paenibacillus mendelii</name>
    <dbReference type="NCBI Taxonomy" id="206163"/>
    <lineage>
        <taxon>Bacteria</taxon>
        <taxon>Bacillati</taxon>
        <taxon>Bacillota</taxon>
        <taxon>Bacilli</taxon>
        <taxon>Bacillales</taxon>
        <taxon>Paenibacillaceae</taxon>
        <taxon>Paenibacillus</taxon>
    </lineage>
</organism>
<gene>
    <name evidence="1" type="ORF">ACFFJ8_20735</name>
</gene>
<proteinExistence type="predicted"/>
<dbReference type="Gene3D" id="3.30.360.30">
    <property type="entry name" value="homospermidine synthase like"/>
    <property type="match status" value="1"/>
</dbReference>
<dbReference type="Proteomes" id="UP001589818">
    <property type="component" value="Unassembled WGS sequence"/>
</dbReference>
<evidence type="ECO:0000313" key="2">
    <source>
        <dbReference type="Proteomes" id="UP001589818"/>
    </source>
</evidence>
<sequence length="396" mass="44624">MEQQRLIIALLGSGGGVAKAFLALLNRSAGDSSSPLHTLLANYRIHCVDIKQRPKSYYHEHCPLLIPDMSLHSLDANDTTRLKRLLRRVGASLVVDLSWADTTSVLSVCDELGIAYANTALENTAVDEMPELEGFTLIERSLRFEETRGGFTRVKAIIGSGMNPGIVQWMALKMKNMYPAEQPIGCYIAETDDTFYADAGRMEERTIYSTWSPECFLDEALLNYPMLVTNGVPLFLYHHVYDVRFRVKMGSLLFHGCLMPHEESLTLSRLLGVESGFIYKVSDQVTSLLRQHREDSDDLWTWHHQVLDPNDAPLDGADLVGILLVYPNKERYMYNVMRSDSIAPIYGTNATYLQVACGIYGAVCTLMLDKLDNGVYWVDEFCWDKRAVMGTISRII</sequence>